<dbReference type="EMBL" id="QOVN01000005">
    <property type="protein sequence ID" value="RXG28130.1"/>
    <property type="molecule type" value="Genomic_DNA"/>
</dbReference>
<evidence type="ECO:0000256" key="1">
    <source>
        <dbReference type="ARBA" id="ARBA00010641"/>
    </source>
</evidence>
<dbReference type="RefSeq" id="WP_072984039.1">
    <property type="nucleotide sequence ID" value="NZ_FQXT01000005.1"/>
</dbReference>
<dbReference type="Pfam" id="PF04542">
    <property type="entry name" value="Sigma70_r2"/>
    <property type="match status" value="1"/>
</dbReference>
<keyword evidence="3" id="KW-0731">Sigma factor</keyword>
<reference evidence="9" key="2">
    <citation type="submission" date="2016-11" db="EMBL/GenBank/DDBJ databases">
        <authorList>
            <person name="Varghese N."/>
            <person name="Submissions S."/>
        </authorList>
    </citation>
    <scope>NUCLEOTIDE SEQUENCE [LARGE SCALE GENOMIC DNA]</scope>
    <source>
        <strain evidence="9">DSM 19859</strain>
    </source>
</reference>
<sequence length="174" mass="20471">MNEQDKHTDLCHEATFKRFYLEFIQAAKNFAFYKCGDEQEALDLTQEAFVKIWNRCNNIEFKKAKTYLFTTINNSFLNAVKHKKVVLNYQRNQASEESESNEDPQFILREKEFKKTLNSAIASLTEAQREVFLLNRIDGKKYAEIAEMLNISVKAVEKRMSQALKNLRQQIPEF</sequence>
<dbReference type="GO" id="GO:0003677">
    <property type="term" value="F:DNA binding"/>
    <property type="evidence" value="ECO:0007669"/>
    <property type="project" value="InterPro"/>
</dbReference>
<dbReference type="InterPro" id="IPR013324">
    <property type="entry name" value="RNA_pol_sigma_r3/r4-like"/>
</dbReference>
<evidence type="ECO:0000256" key="2">
    <source>
        <dbReference type="ARBA" id="ARBA00023015"/>
    </source>
</evidence>
<dbReference type="Proteomes" id="UP000290037">
    <property type="component" value="Unassembled WGS sequence"/>
</dbReference>
<dbReference type="Proteomes" id="UP000184240">
    <property type="component" value="Unassembled WGS sequence"/>
</dbReference>
<proteinExistence type="inferred from homology"/>
<dbReference type="InterPro" id="IPR014284">
    <property type="entry name" value="RNA_pol_sigma-70_dom"/>
</dbReference>
<feature type="domain" description="RNA polymerase sigma factor 70 region 4 type 2" evidence="6">
    <location>
        <begin position="117"/>
        <end position="167"/>
    </location>
</feature>
<organism evidence="8 9">
    <name type="scientific">Leeuwenhoekiella palythoae</name>
    <dbReference type="NCBI Taxonomy" id="573501"/>
    <lineage>
        <taxon>Bacteria</taxon>
        <taxon>Pseudomonadati</taxon>
        <taxon>Bacteroidota</taxon>
        <taxon>Flavobacteriia</taxon>
        <taxon>Flavobacteriales</taxon>
        <taxon>Flavobacteriaceae</taxon>
        <taxon>Leeuwenhoekiella</taxon>
    </lineage>
</organism>
<gene>
    <name evidence="7" type="ORF">DSM01_2637</name>
    <name evidence="8" type="ORF">SAMN04487999_2807</name>
</gene>
<dbReference type="SUPFAM" id="SSF88659">
    <property type="entry name" value="Sigma3 and sigma4 domains of RNA polymerase sigma factors"/>
    <property type="match status" value="1"/>
</dbReference>
<dbReference type="EMBL" id="FQXT01000005">
    <property type="protein sequence ID" value="SHI20894.1"/>
    <property type="molecule type" value="Genomic_DNA"/>
</dbReference>
<dbReference type="AlphaFoldDB" id="A0A1M5Z9J8"/>
<evidence type="ECO:0000256" key="3">
    <source>
        <dbReference type="ARBA" id="ARBA00023082"/>
    </source>
</evidence>
<dbReference type="InterPro" id="IPR014327">
    <property type="entry name" value="RNA_pol_sigma70_bacteroid"/>
</dbReference>
<reference evidence="7 10" key="3">
    <citation type="submission" date="2018-07" db="EMBL/GenBank/DDBJ databases">
        <title>Leeuwenhoekiella genomics.</title>
        <authorList>
            <person name="Tahon G."/>
            <person name="Willems A."/>
        </authorList>
    </citation>
    <scope>NUCLEOTIDE SEQUENCE [LARGE SCALE GENOMIC DNA]</scope>
    <source>
        <strain evidence="7 10">LMG 24856</strain>
    </source>
</reference>
<dbReference type="InterPro" id="IPR007627">
    <property type="entry name" value="RNA_pol_sigma70_r2"/>
</dbReference>
<comment type="similarity">
    <text evidence="1">Belongs to the sigma-70 factor family. ECF subfamily.</text>
</comment>
<evidence type="ECO:0000259" key="5">
    <source>
        <dbReference type="Pfam" id="PF04542"/>
    </source>
</evidence>
<dbReference type="InterPro" id="IPR036388">
    <property type="entry name" value="WH-like_DNA-bd_sf"/>
</dbReference>
<dbReference type="NCBIfam" id="TIGR02985">
    <property type="entry name" value="Sig70_bacteroi1"/>
    <property type="match status" value="1"/>
</dbReference>
<dbReference type="PANTHER" id="PTHR43133">
    <property type="entry name" value="RNA POLYMERASE ECF-TYPE SIGMA FACTO"/>
    <property type="match status" value="1"/>
</dbReference>
<evidence type="ECO:0000313" key="10">
    <source>
        <dbReference type="Proteomes" id="UP000290037"/>
    </source>
</evidence>
<dbReference type="STRING" id="573501.SAMN04487999_2807"/>
<evidence type="ECO:0000313" key="7">
    <source>
        <dbReference type="EMBL" id="RXG28130.1"/>
    </source>
</evidence>
<dbReference type="Pfam" id="PF08281">
    <property type="entry name" value="Sigma70_r4_2"/>
    <property type="match status" value="1"/>
</dbReference>
<dbReference type="GO" id="GO:0006352">
    <property type="term" value="P:DNA-templated transcription initiation"/>
    <property type="evidence" value="ECO:0007669"/>
    <property type="project" value="InterPro"/>
</dbReference>
<dbReference type="SUPFAM" id="SSF88946">
    <property type="entry name" value="Sigma2 domain of RNA polymerase sigma factors"/>
    <property type="match status" value="1"/>
</dbReference>
<feature type="domain" description="RNA polymerase sigma-70 region 2" evidence="5">
    <location>
        <begin position="22"/>
        <end position="83"/>
    </location>
</feature>
<dbReference type="Gene3D" id="1.10.1740.10">
    <property type="match status" value="1"/>
</dbReference>
<keyword evidence="4" id="KW-0804">Transcription</keyword>
<reference evidence="8" key="1">
    <citation type="submission" date="2016-11" db="EMBL/GenBank/DDBJ databases">
        <authorList>
            <person name="Jaros S."/>
            <person name="Januszkiewicz K."/>
            <person name="Wedrychowicz H."/>
        </authorList>
    </citation>
    <scope>NUCLEOTIDE SEQUENCE [LARGE SCALE GENOMIC DNA]</scope>
    <source>
        <strain evidence="8">DSM 19859</strain>
    </source>
</reference>
<dbReference type="InterPro" id="IPR013325">
    <property type="entry name" value="RNA_pol_sigma_r2"/>
</dbReference>
<accession>A0A1M5Z9J8</accession>
<name>A0A1M5Z9J8_9FLAO</name>
<dbReference type="InterPro" id="IPR013249">
    <property type="entry name" value="RNA_pol_sigma70_r4_t2"/>
</dbReference>
<dbReference type="PANTHER" id="PTHR43133:SF46">
    <property type="entry name" value="RNA POLYMERASE SIGMA-70 FACTOR ECF SUBFAMILY"/>
    <property type="match status" value="1"/>
</dbReference>
<evidence type="ECO:0000256" key="4">
    <source>
        <dbReference type="ARBA" id="ARBA00023163"/>
    </source>
</evidence>
<dbReference type="InterPro" id="IPR039425">
    <property type="entry name" value="RNA_pol_sigma-70-like"/>
</dbReference>
<dbReference type="GO" id="GO:0016987">
    <property type="term" value="F:sigma factor activity"/>
    <property type="evidence" value="ECO:0007669"/>
    <property type="project" value="UniProtKB-KW"/>
</dbReference>
<dbReference type="CDD" id="cd06171">
    <property type="entry name" value="Sigma70_r4"/>
    <property type="match status" value="1"/>
</dbReference>
<dbReference type="NCBIfam" id="TIGR02937">
    <property type="entry name" value="sigma70-ECF"/>
    <property type="match status" value="1"/>
</dbReference>
<dbReference type="OrthoDB" id="659855at2"/>
<evidence type="ECO:0000313" key="8">
    <source>
        <dbReference type="EMBL" id="SHI20894.1"/>
    </source>
</evidence>
<evidence type="ECO:0000313" key="9">
    <source>
        <dbReference type="Proteomes" id="UP000184240"/>
    </source>
</evidence>
<protein>
    <submittedName>
        <fullName evidence="7">RNA polymerase sigma-70 factor (ECF subfamily)</fullName>
    </submittedName>
    <submittedName>
        <fullName evidence="8">RNA polymerase sigma-70 factor, ECF subfamily</fullName>
    </submittedName>
</protein>
<evidence type="ECO:0000259" key="6">
    <source>
        <dbReference type="Pfam" id="PF08281"/>
    </source>
</evidence>
<keyword evidence="10" id="KW-1185">Reference proteome</keyword>
<dbReference type="Gene3D" id="1.10.10.10">
    <property type="entry name" value="Winged helix-like DNA-binding domain superfamily/Winged helix DNA-binding domain"/>
    <property type="match status" value="1"/>
</dbReference>
<keyword evidence="2" id="KW-0805">Transcription regulation</keyword>